<dbReference type="InterPro" id="IPR039942">
    <property type="entry name" value="SBSPO"/>
</dbReference>
<name>A0A504YP73_FASGI</name>
<dbReference type="EMBL" id="SUNJ01010334">
    <property type="protein sequence ID" value="TPP59717.1"/>
    <property type="molecule type" value="Genomic_DNA"/>
</dbReference>
<dbReference type="Gene3D" id="4.10.410.20">
    <property type="match status" value="1"/>
</dbReference>
<evidence type="ECO:0000313" key="5">
    <source>
        <dbReference type="EMBL" id="TPP59717.1"/>
    </source>
</evidence>
<dbReference type="Pfam" id="PF01033">
    <property type="entry name" value="Somatomedin_B"/>
    <property type="match status" value="1"/>
</dbReference>
<dbReference type="SUPFAM" id="SSF82895">
    <property type="entry name" value="TSP-1 type 1 repeat"/>
    <property type="match status" value="1"/>
</dbReference>
<protein>
    <submittedName>
        <fullName evidence="5">Somatomedin-B and thrombospondin type-1 domain-containing protein</fullName>
    </submittedName>
</protein>
<dbReference type="PROSITE" id="PS50092">
    <property type="entry name" value="TSP1"/>
    <property type="match status" value="1"/>
</dbReference>
<accession>A0A504YP73</accession>
<gene>
    <name evidence="5" type="ORF">FGIG_02389</name>
</gene>
<dbReference type="InterPro" id="IPR044004">
    <property type="entry name" value="TSP1_spondin_dom"/>
</dbReference>
<keyword evidence="6" id="KW-1185">Reference proteome</keyword>
<dbReference type="SMART" id="SM00209">
    <property type="entry name" value="TSP1"/>
    <property type="match status" value="1"/>
</dbReference>
<reference evidence="5 6" key="1">
    <citation type="submission" date="2019-04" db="EMBL/GenBank/DDBJ databases">
        <title>Annotation for the trematode Fasciola gigantica.</title>
        <authorList>
            <person name="Choi Y.-J."/>
        </authorList>
    </citation>
    <scope>NUCLEOTIDE SEQUENCE [LARGE SCALE GENOMIC DNA]</scope>
    <source>
        <strain evidence="5">Uganda_cow_1</strain>
    </source>
</reference>
<organism evidence="5 6">
    <name type="scientific">Fasciola gigantica</name>
    <name type="common">Giant liver fluke</name>
    <dbReference type="NCBI Taxonomy" id="46835"/>
    <lineage>
        <taxon>Eukaryota</taxon>
        <taxon>Metazoa</taxon>
        <taxon>Spiralia</taxon>
        <taxon>Lophotrochozoa</taxon>
        <taxon>Platyhelminthes</taxon>
        <taxon>Trematoda</taxon>
        <taxon>Digenea</taxon>
        <taxon>Plagiorchiida</taxon>
        <taxon>Echinostomata</taxon>
        <taxon>Echinostomatoidea</taxon>
        <taxon>Fasciolidae</taxon>
        <taxon>Fasciola</taxon>
    </lineage>
</organism>
<dbReference type="FunFam" id="2.20.100.10:FF:000120">
    <property type="entry name" value="Thrombospondin, type I, domain-containing 7Ab"/>
    <property type="match status" value="1"/>
</dbReference>
<comment type="caution">
    <text evidence="5">The sequence shown here is derived from an EMBL/GenBank/DDBJ whole genome shotgun (WGS) entry which is preliminary data.</text>
</comment>
<evidence type="ECO:0000313" key="6">
    <source>
        <dbReference type="Proteomes" id="UP000316759"/>
    </source>
</evidence>
<evidence type="ECO:0000259" key="4">
    <source>
        <dbReference type="PROSITE" id="PS50958"/>
    </source>
</evidence>
<evidence type="ECO:0000256" key="2">
    <source>
        <dbReference type="ARBA" id="ARBA00023157"/>
    </source>
</evidence>
<proteinExistence type="predicted"/>
<evidence type="ECO:0000256" key="1">
    <source>
        <dbReference type="ARBA" id="ARBA00022729"/>
    </source>
</evidence>
<dbReference type="AlphaFoldDB" id="A0A504YP73"/>
<dbReference type="Proteomes" id="UP000316759">
    <property type="component" value="Unassembled WGS sequence"/>
</dbReference>
<keyword evidence="3" id="KW-0325">Glycoprotein</keyword>
<dbReference type="InterPro" id="IPR036024">
    <property type="entry name" value="Somatomedin_B-like_dom_sf"/>
</dbReference>
<dbReference type="PROSITE" id="PS00524">
    <property type="entry name" value="SMB_1"/>
    <property type="match status" value="1"/>
</dbReference>
<dbReference type="PANTHER" id="PTHR20920:SF5">
    <property type="entry name" value="SMB DOMAIN-CONTAINING PROTEIN"/>
    <property type="match status" value="1"/>
</dbReference>
<dbReference type="PANTHER" id="PTHR20920">
    <property type="entry name" value="RPE-SPONDIN"/>
    <property type="match status" value="1"/>
</dbReference>
<keyword evidence="1" id="KW-0732">Signal</keyword>
<dbReference type="PROSITE" id="PS50958">
    <property type="entry name" value="SMB_2"/>
    <property type="match status" value="1"/>
</dbReference>
<dbReference type="Gene3D" id="2.20.100.10">
    <property type="entry name" value="Thrombospondin type-1 (TSP1) repeat"/>
    <property type="match status" value="1"/>
</dbReference>
<keyword evidence="2" id="KW-1015">Disulfide bond</keyword>
<feature type="domain" description="SMB" evidence="4">
    <location>
        <begin position="114"/>
        <end position="168"/>
    </location>
</feature>
<dbReference type="OrthoDB" id="98591at2759"/>
<dbReference type="SUPFAM" id="SSF90188">
    <property type="entry name" value="Somatomedin B domain"/>
    <property type="match status" value="1"/>
</dbReference>
<sequence>MSNCVTLSGSRGFDASLANRSNRVKNSGSCRIRVLKGTSQPPTMRSISWNVSARRTVSPCKLCSTSCSSSHRFSSAWFSFLALCILLATSDVCLPLVEAGCRTTSGSVMCCPGRQSACSSSTFGDHPYSKLMDKKTLTVTHKRCFCDEHCLRTNDCCPDYHEVCQKREHLIVDCKVSEWGPWAECDHQCGLGKRVRRRRVIQSPSNGGRECPVLEETMPCQGTRCSSRRVGRSGAMVIPYMHQTRDEVAQLLPVRGDLMQTLRQHDMRWDVRRKLYLGRLIQQNRTEQPEPEPYCATYQITHANSACQSHNLIWQYGGNGRSSLAYGDTNRYGPYKYNPYSSYRARQRRSWVSVQSPAVQWKRRGFDRSNNNKWSHVWMTHASLLTPGQQICVTCYPAYMRCPAVGYLGMETRWRALLTADCQGTFVMVNAPKPGCTCGQGVASFVFV</sequence>
<dbReference type="Pfam" id="PF19028">
    <property type="entry name" value="TSP1_spondin"/>
    <property type="match status" value="1"/>
</dbReference>
<evidence type="ECO:0000256" key="3">
    <source>
        <dbReference type="ARBA" id="ARBA00023180"/>
    </source>
</evidence>
<dbReference type="STRING" id="46835.A0A504YP73"/>
<dbReference type="InterPro" id="IPR036383">
    <property type="entry name" value="TSP1_rpt_sf"/>
</dbReference>
<dbReference type="InterPro" id="IPR000884">
    <property type="entry name" value="TSP1_rpt"/>
</dbReference>
<dbReference type="InterPro" id="IPR001212">
    <property type="entry name" value="Somatomedin_B_dom"/>
</dbReference>